<reference evidence="3" key="1">
    <citation type="submission" date="2024-04" db="EMBL/GenBank/DDBJ databases">
        <title>Salinicola lusitanus LLJ914,a marine bacterium isolated from the Okinawa Trough.</title>
        <authorList>
            <person name="Li J."/>
        </authorList>
    </citation>
    <scope>NUCLEOTIDE SEQUENCE [LARGE SCALE GENOMIC DNA]</scope>
</reference>
<sequence length="102" mass="11469">MKVKVLCPVVSAEKPRATRGGAVEAEVELELGLIRSTSEPQEAEPQEEGEELEEEGPKGEGLDEKEDELEEEGEELKEEKPKGTSQRRRGRSLRRVQRRGWG</sequence>
<feature type="region of interest" description="Disordered" evidence="1">
    <location>
        <begin position="32"/>
        <end position="102"/>
    </location>
</feature>
<organism evidence="2 3">
    <name type="scientific">Mugilogobius chulae</name>
    <name type="common">yellowstripe goby</name>
    <dbReference type="NCBI Taxonomy" id="88201"/>
    <lineage>
        <taxon>Eukaryota</taxon>
        <taxon>Metazoa</taxon>
        <taxon>Chordata</taxon>
        <taxon>Craniata</taxon>
        <taxon>Vertebrata</taxon>
        <taxon>Euteleostomi</taxon>
        <taxon>Actinopterygii</taxon>
        <taxon>Neopterygii</taxon>
        <taxon>Teleostei</taxon>
        <taxon>Neoteleostei</taxon>
        <taxon>Acanthomorphata</taxon>
        <taxon>Gobiaria</taxon>
        <taxon>Gobiiformes</taxon>
        <taxon>Gobioidei</taxon>
        <taxon>Gobiidae</taxon>
        <taxon>Gobionellinae</taxon>
        <taxon>Mugilogobius</taxon>
    </lineage>
</organism>
<dbReference type="AlphaFoldDB" id="A0AAW0MLX0"/>
<evidence type="ECO:0000313" key="3">
    <source>
        <dbReference type="Proteomes" id="UP001460270"/>
    </source>
</evidence>
<comment type="caution">
    <text evidence="2">The sequence shown here is derived from an EMBL/GenBank/DDBJ whole genome shotgun (WGS) entry which is preliminary data.</text>
</comment>
<dbReference type="Proteomes" id="UP001460270">
    <property type="component" value="Unassembled WGS sequence"/>
</dbReference>
<protein>
    <submittedName>
        <fullName evidence="2">Uncharacterized protein</fullName>
    </submittedName>
</protein>
<feature type="compositionally biased region" description="Basic residues" evidence="1">
    <location>
        <begin position="85"/>
        <end position="102"/>
    </location>
</feature>
<feature type="compositionally biased region" description="Acidic residues" evidence="1">
    <location>
        <begin position="41"/>
        <end position="54"/>
    </location>
</feature>
<name>A0AAW0MLX0_9GOBI</name>
<accession>A0AAW0MLX0</accession>
<gene>
    <name evidence="2" type="ORF">WMY93_033777</name>
</gene>
<feature type="compositionally biased region" description="Acidic residues" evidence="1">
    <location>
        <begin position="63"/>
        <end position="76"/>
    </location>
</feature>
<dbReference type="EMBL" id="JBBPFD010000253">
    <property type="protein sequence ID" value="KAK7879513.1"/>
    <property type="molecule type" value="Genomic_DNA"/>
</dbReference>
<evidence type="ECO:0000313" key="2">
    <source>
        <dbReference type="EMBL" id="KAK7879513.1"/>
    </source>
</evidence>
<evidence type="ECO:0000256" key="1">
    <source>
        <dbReference type="SAM" id="MobiDB-lite"/>
    </source>
</evidence>
<proteinExistence type="predicted"/>
<keyword evidence="3" id="KW-1185">Reference proteome</keyword>